<feature type="transmembrane region" description="Helical" evidence="1">
    <location>
        <begin position="12"/>
        <end position="34"/>
    </location>
</feature>
<dbReference type="RefSeq" id="WP_149601324.1">
    <property type="nucleotide sequence ID" value="NZ_VTUU01000009.1"/>
</dbReference>
<dbReference type="InterPro" id="IPR032092">
    <property type="entry name" value="PilW"/>
</dbReference>
<keyword evidence="1" id="KW-0472">Membrane</keyword>
<reference evidence="2 3" key="1">
    <citation type="submission" date="2019-08" db="EMBL/GenBank/DDBJ databases">
        <title>Marinobacter ZYF650 sp. nov., a marine bacterium isolated from seawater of the Mariana trench.</title>
        <authorList>
            <person name="Ahmad W."/>
        </authorList>
    </citation>
    <scope>NUCLEOTIDE SEQUENCE [LARGE SCALE GENOMIC DNA]</scope>
    <source>
        <strain evidence="2 3">ZYF650</strain>
    </source>
</reference>
<dbReference type="GO" id="GO:0043683">
    <property type="term" value="P:type IV pilus assembly"/>
    <property type="evidence" value="ECO:0007669"/>
    <property type="project" value="InterPro"/>
</dbReference>
<proteinExistence type="predicted"/>
<name>A0A5B0VCC0_9GAMM</name>
<evidence type="ECO:0000256" key="1">
    <source>
        <dbReference type="SAM" id="Phobius"/>
    </source>
</evidence>
<protein>
    <recommendedName>
        <fullName evidence="4">Pilus assembly protein PilW</fullName>
    </recommendedName>
</protein>
<evidence type="ECO:0000313" key="3">
    <source>
        <dbReference type="Proteomes" id="UP000323161"/>
    </source>
</evidence>
<dbReference type="InterPro" id="IPR012902">
    <property type="entry name" value="N_methyl_site"/>
</dbReference>
<organism evidence="2 3">
    <name type="scientific">Marinobacter salinexigens</name>
    <dbReference type="NCBI Taxonomy" id="2919747"/>
    <lineage>
        <taxon>Bacteria</taxon>
        <taxon>Pseudomonadati</taxon>
        <taxon>Pseudomonadota</taxon>
        <taxon>Gammaproteobacteria</taxon>
        <taxon>Pseudomonadales</taxon>
        <taxon>Marinobacteraceae</taxon>
        <taxon>Marinobacter</taxon>
    </lineage>
</organism>
<dbReference type="Pfam" id="PF07963">
    <property type="entry name" value="N_methyl"/>
    <property type="match status" value="1"/>
</dbReference>
<dbReference type="AlphaFoldDB" id="A0A5B0VCC0"/>
<keyword evidence="1" id="KW-0812">Transmembrane</keyword>
<sequence>MIALSRNAGLSLIEVMIALLLAMILTLGLTQIFVANSQSFRLAEASSRVQEIGRMSTSFLAREIRNADYWGCLRDLTNLNSTLNSGGPFNVSALLRGLDVEDGVGAGGSDRISLGGTNGNNAVRVTFQPSQNAANLRVDDSDSFNENDILIVTNCKNGDIFQVTNINNNNEVIVHNSGNVNEGPGNYTQKLSTNYNDDPEGASVFRPRQQRFYLRDENGRREMVFDGVNVTGGVAGVGLFQNPIAILEDIRDLQVQLGVDNNSDREVDVWEDSDGTATQADNTVALRYSILVRSPEDNVTDGGQSYCYPGWLDCVDDDTLLTTVGDDDTFLYRVYTATTTLRNRIGG</sequence>
<keyword evidence="1" id="KW-1133">Transmembrane helix</keyword>
<gene>
    <name evidence="2" type="ORF">FWJ25_16200</name>
</gene>
<evidence type="ECO:0000313" key="2">
    <source>
        <dbReference type="EMBL" id="KAA1171711.1"/>
    </source>
</evidence>
<comment type="caution">
    <text evidence="2">The sequence shown here is derived from an EMBL/GenBank/DDBJ whole genome shotgun (WGS) entry which is preliminary data.</text>
</comment>
<dbReference type="PROSITE" id="PS00409">
    <property type="entry name" value="PROKAR_NTER_METHYL"/>
    <property type="match status" value="1"/>
</dbReference>
<accession>A0A5B0VCC0</accession>
<keyword evidence="3" id="KW-1185">Reference proteome</keyword>
<dbReference type="EMBL" id="VTUU01000009">
    <property type="protein sequence ID" value="KAA1171711.1"/>
    <property type="molecule type" value="Genomic_DNA"/>
</dbReference>
<evidence type="ECO:0008006" key="4">
    <source>
        <dbReference type="Google" id="ProtNLM"/>
    </source>
</evidence>
<dbReference type="Pfam" id="PF16074">
    <property type="entry name" value="PilW"/>
    <property type="match status" value="1"/>
</dbReference>
<dbReference type="Proteomes" id="UP000323161">
    <property type="component" value="Unassembled WGS sequence"/>
</dbReference>